<gene>
    <name evidence="2" type="ORF">GCM10007362_06620</name>
</gene>
<evidence type="ECO:0000256" key="1">
    <source>
        <dbReference type="SAM" id="MobiDB-lite"/>
    </source>
</evidence>
<keyword evidence="3" id="KW-1185">Reference proteome</keyword>
<reference evidence="3" key="1">
    <citation type="journal article" date="2019" name="Int. J. Syst. Evol. Microbiol.">
        <title>The Global Catalogue of Microorganisms (GCM) 10K type strain sequencing project: providing services to taxonomists for standard genome sequencing and annotation.</title>
        <authorList>
            <consortium name="The Broad Institute Genomics Platform"/>
            <consortium name="The Broad Institute Genome Sequencing Center for Infectious Disease"/>
            <person name="Wu L."/>
            <person name="Ma J."/>
        </authorList>
    </citation>
    <scope>NUCLEOTIDE SEQUENCE [LARGE SCALE GENOMIC DNA]</scope>
    <source>
        <strain evidence="3">CCM 8702</strain>
    </source>
</reference>
<dbReference type="EMBL" id="BMDD01000001">
    <property type="protein sequence ID" value="GGH70460.1"/>
    <property type="molecule type" value="Genomic_DNA"/>
</dbReference>
<accession>A0ABQ1ZLT0</accession>
<protein>
    <submittedName>
        <fullName evidence="2">Uncharacterized protein</fullName>
    </submittedName>
</protein>
<comment type="caution">
    <text evidence="2">The sequence shown here is derived from an EMBL/GenBank/DDBJ whole genome shotgun (WGS) entry which is preliminary data.</text>
</comment>
<evidence type="ECO:0000313" key="2">
    <source>
        <dbReference type="EMBL" id="GGH70460.1"/>
    </source>
</evidence>
<name>A0ABQ1ZLT0_9BACL</name>
<organism evidence="2 3">
    <name type="scientific">Saccharibacillus endophyticus</name>
    <dbReference type="NCBI Taxonomy" id="2060666"/>
    <lineage>
        <taxon>Bacteria</taxon>
        <taxon>Bacillati</taxon>
        <taxon>Bacillota</taxon>
        <taxon>Bacilli</taxon>
        <taxon>Bacillales</taxon>
        <taxon>Paenibacillaceae</taxon>
        <taxon>Saccharibacillus</taxon>
    </lineage>
</organism>
<dbReference type="Proteomes" id="UP000605427">
    <property type="component" value="Unassembled WGS sequence"/>
</dbReference>
<proteinExistence type="predicted"/>
<sequence>MICGKSGEPDARGRVRSNTEPIYPYYQQSLSRDKSRDKLSGAESPFSNPYPSLSFSLLSTLA</sequence>
<feature type="region of interest" description="Disordered" evidence="1">
    <location>
        <begin position="1"/>
        <end position="47"/>
    </location>
</feature>
<feature type="compositionally biased region" description="Polar residues" evidence="1">
    <location>
        <begin position="16"/>
        <end position="30"/>
    </location>
</feature>
<evidence type="ECO:0000313" key="3">
    <source>
        <dbReference type="Proteomes" id="UP000605427"/>
    </source>
</evidence>
<feature type="compositionally biased region" description="Basic and acidic residues" evidence="1">
    <location>
        <begin position="31"/>
        <end position="40"/>
    </location>
</feature>